<dbReference type="GO" id="GO:0003729">
    <property type="term" value="F:mRNA binding"/>
    <property type="evidence" value="ECO:0007669"/>
    <property type="project" value="TreeGrafter"/>
</dbReference>
<feature type="domain" description="KOW" evidence="11">
    <location>
        <begin position="751"/>
        <end position="778"/>
    </location>
</feature>
<dbReference type="InterPro" id="IPR041978">
    <property type="entry name" value="KOW_Spt5_5"/>
</dbReference>
<dbReference type="InterPro" id="IPR008991">
    <property type="entry name" value="Translation_prot_SH3-like_sf"/>
</dbReference>
<comment type="similarity">
    <text evidence="2 9">Belongs to the SPT5 family.</text>
</comment>
<evidence type="ECO:0000256" key="7">
    <source>
        <dbReference type="ARBA" id="ARBA00024691"/>
    </source>
</evidence>
<dbReference type="RefSeq" id="XP_017991623.1">
    <property type="nucleotide sequence ID" value="XM_018138634.1"/>
</dbReference>
<dbReference type="SUPFAM" id="SSF50104">
    <property type="entry name" value="Translation proteins SH3-like domain"/>
    <property type="match status" value="1"/>
</dbReference>
<protein>
    <recommendedName>
        <fullName evidence="3 9">Transcription elongation factor SPT5</fullName>
    </recommendedName>
</protein>
<dbReference type="InterPro" id="IPR039659">
    <property type="entry name" value="SPT5"/>
</dbReference>
<dbReference type="Pfam" id="PF23042">
    <property type="entry name" value="KOW1_SPT5"/>
    <property type="match status" value="1"/>
</dbReference>
<feature type="compositionally biased region" description="Acidic residues" evidence="10">
    <location>
        <begin position="129"/>
        <end position="145"/>
    </location>
</feature>
<dbReference type="SMART" id="SM00739">
    <property type="entry name" value="KOW"/>
    <property type="match status" value="5"/>
</dbReference>
<dbReference type="Pfam" id="PF03439">
    <property type="entry name" value="Spt5-NGN"/>
    <property type="match status" value="1"/>
</dbReference>
<dbReference type="InterPro" id="IPR041976">
    <property type="entry name" value="KOW_Spt5_3"/>
</dbReference>
<comment type="subunit">
    <text evidence="8">Component of the SPT4-SPT5 complex. Interacts with RNA polymerase II.</text>
</comment>
<dbReference type="PANTHER" id="PTHR11125:SF7">
    <property type="entry name" value="TRANSCRIPTION ELONGATION FACTOR SPT5"/>
    <property type="match status" value="1"/>
</dbReference>
<dbReference type="InterPro" id="IPR017071">
    <property type="entry name" value="TF_Spt5_eukaryote"/>
</dbReference>
<dbReference type="VEuPathDB" id="FungiDB:Malapachy_4179"/>
<dbReference type="CDD" id="cd09888">
    <property type="entry name" value="NGN_Euk"/>
    <property type="match status" value="1"/>
</dbReference>
<feature type="region of interest" description="Disordered" evidence="10">
    <location>
        <begin position="1"/>
        <end position="145"/>
    </location>
</feature>
<dbReference type="InterPro" id="IPR014722">
    <property type="entry name" value="Rib_uL2_dom2"/>
</dbReference>
<dbReference type="CDD" id="cd06085">
    <property type="entry name" value="KOW_Spt5_5"/>
    <property type="match status" value="1"/>
</dbReference>
<dbReference type="GO" id="GO:0032044">
    <property type="term" value="C:DSIF complex"/>
    <property type="evidence" value="ECO:0007669"/>
    <property type="project" value="TreeGrafter"/>
</dbReference>
<sequence>MESANVPPMSASANEVDPTKQEPDVGADDASVKNEPMDDTADAGVQPSDDAPVAEAEPEADAEADADVDADAEMDGEQKEDEEEDEEEEDEEEEDEEEEDEEEEDEEEEDDDGYGRRAKKMRRNRFLDVEAEVDNDDEDFDDEEAEELLREDGFIADDMLDESREAQLQSAADNQRLDRTRRQEEEMSAEALAEELRQRHARSSRYASQSDYAEVPQRLLMPSVDDPGLWRIRCKRGREKHLVATLLRRAMMREASGHPLKIISAFCRDSLEGQIFVEARRADDVVEAFDGLAGAYTTNQKPFLIPILEMADLLKLQKKNTEVPVGGWVRIKRGKYAGDLAQVLDVAENGEEVGVKLVPRIDLAPNERDTYTDRAGRKRKKPVNAALTAAGFRPPQRLFNAEDVQKAYPHELPTKRGGVWVFGGETFRDGYLEKDFRVTALQMEDVNPSLDEVLKFTGEAPTDAAGVDLQLLADASKRGLEATLQPGDHVEVFEGEQAGVVGTIDAMDGDVVTIELPNDALDGQKIEVPAKSVRKRFRAGDHIKVLAGKHADETGLVVKVEDGVTTFLSDLSLKEVSVFSKDIREAAEVGSGVNVIGGYELHNLVQLDAQTAGVIFKIERESFKVLDQHGHVVTVQPHQISLRRDTARAIALDHNGHEVHIGDMVKEVEWPLSQFRQGQVLHIYQSSLLFIHNREYTENGGLFIVRANHVEPLAPTSVRPRTDPSQMNPALKAMDADGGANASGPRRGGRDIFAGKSVAIVRGPYKTYRGIIKETTGGMARVELHTMSKILTVPLEYMVEKNPVTGESRRLVGPGPAAGMAPNPYSQVPGAGGMTPAYTGMGAGGKTPAYGGGMGTTPNPYSSGMTPNPYAGGRTPAYGAGMGTTPNPYAGGRTPAYGAGMGTTPNPYAGGRTPAYGAGMGTTPNPYAGGRTPAYAAGMGTTPNPYAGGRTPAYGAGMGTTPNPYGAGTTPNPYHDAATPANPWGAPSAAAPAPAPAPTSFVEGMCVRVVRDATTGTTYQRGAYDRSIGRLLARNPAVCKVELANGTQLSDVPSACIEPVRPTADGDACIVTDGAWRGSRVTVLTYDAQRCECTMGDGQRQPFPTILLAKAM</sequence>
<evidence type="ECO:0000256" key="2">
    <source>
        <dbReference type="ARBA" id="ARBA00006956"/>
    </source>
</evidence>
<evidence type="ECO:0000256" key="1">
    <source>
        <dbReference type="ARBA" id="ARBA00004123"/>
    </source>
</evidence>
<dbReference type="Pfam" id="PF12815">
    <property type="entry name" value="CTD"/>
    <property type="match status" value="1"/>
</dbReference>
<reference evidence="12 13" key="1">
    <citation type="submission" date="2015-07" db="EMBL/GenBank/DDBJ databases">
        <title>Draft Genome Sequence of Malassezia furfur CBS1878 and Malassezia pachydermatis CBS1879.</title>
        <authorList>
            <person name="Triana S."/>
            <person name="Ohm R."/>
            <person name="Gonzalez A."/>
            <person name="DeCock H."/>
            <person name="Restrepo S."/>
            <person name="Celis A."/>
        </authorList>
    </citation>
    <scope>NUCLEOTIDE SEQUENCE [LARGE SCALE GENOMIC DNA]</scope>
    <source>
        <strain evidence="12 13">CBS 1879</strain>
    </source>
</reference>
<comment type="caution">
    <text evidence="12">The sequence shown here is derived from an EMBL/GenBank/DDBJ whole genome shotgun (WGS) entry which is preliminary data.</text>
</comment>
<dbReference type="EMBL" id="LGAV01000004">
    <property type="protein sequence ID" value="KOS13991.1"/>
    <property type="molecule type" value="Genomic_DNA"/>
</dbReference>
<dbReference type="PANTHER" id="PTHR11125">
    <property type="entry name" value="SUPPRESSOR OF TY 5"/>
    <property type="match status" value="1"/>
</dbReference>
<evidence type="ECO:0000256" key="3">
    <source>
        <dbReference type="ARBA" id="ARBA00020181"/>
    </source>
</evidence>
<dbReference type="InterPro" id="IPR005824">
    <property type="entry name" value="KOW"/>
</dbReference>
<keyword evidence="12" id="KW-0251">Elongation factor</keyword>
<keyword evidence="12" id="KW-0648">Protein biosynthesis</keyword>
<dbReference type="FunFam" id="2.30.30.30:FF:000018">
    <property type="entry name" value="Transcription elongation factor SPT5"/>
    <property type="match status" value="1"/>
</dbReference>
<evidence type="ECO:0000256" key="4">
    <source>
        <dbReference type="ARBA" id="ARBA00022664"/>
    </source>
</evidence>
<dbReference type="Pfam" id="PF23284">
    <property type="entry name" value="KOW2_Spt5"/>
    <property type="match status" value="1"/>
</dbReference>
<evidence type="ECO:0000256" key="8">
    <source>
        <dbReference type="ARBA" id="ARBA00025870"/>
    </source>
</evidence>
<evidence type="ECO:0000256" key="9">
    <source>
        <dbReference type="PIRNR" id="PIRNR036945"/>
    </source>
</evidence>
<dbReference type="InterPro" id="IPR041977">
    <property type="entry name" value="KOW_Spt5_4"/>
</dbReference>
<keyword evidence="5 9" id="KW-0804">Transcription</keyword>
<dbReference type="GO" id="GO:0000785">
    <property type="term" value="C:chromatin"/>
    <property type="evidence" value="ECO:0007669"/>
    <property type="project" value="UniProtKB-ARBA"/>
</dbReference>
<dbReference type="Pfam" id="PF11942">
    <property type="entry name" value="Spt5_N"/>
    <property type="match status" value="1"/>
</dbReference>
<evidence type="ECO:0000256" key="5">
    <source>
        <dbReference type="ARBA" id="ARBA00023163"/>
    </source>
</evidence>
<dbReference type="InterPro" id="IPR005100">
    <property type="entry name" value="NGN-domain"/>
</dbReference>
<dbReference type="CDD" id="cd06082">
    <property type="entry name" value="KOW_Spt5_2"/>
    <property type="match status" value="1"/>
</dbReference>
<dbReference type="STRING" id="77020.A0A0M8MUR0"/>
<dbReference type="FunFam" id="3.30.70.940:FF:000005">
    <property type="entry name" value="Transcription elongation factor SPT5"/>
    <property type="match status" value="1"/>
</dbReference>
<dbReference type="OrthoDB" id="28901at2759"/>
<gene>
    <name evidence="12" type="ORF">Malapachy_4179</name>
</gene>
<organism evidence="12 13">
    <name type="scientific">Malassezia pachydermatis</name>
    <dbReference type="NCBI Taxonomy" id="77020"/>
    <lineage>
        <taxon>Eukaryota</taxon>
        <taxon>Fungi</taxon>
        <taxon>Dikarya</taxon>
        <taxon>Basidiomycota</taxon>
        <taxon>Ustilaginomycotina</taxon>
        <taxon>Malasseziomycetes</taxon>
        <taxon>Malasseziales</taxon>
        <taxon>Malasseziaceae</taxon>
        <taxon>Malassezia</taxon>
    </lineage>
</organism>
<dbReference type="AlphaFoldDB" id="A0A0M8MUR0"/>
<evidence type="ECO:0000256" key="6">
    <source>
        <dbReference type="ARBA" id="ARBA00023242"/>
    </source>
</evidence>
<dbReference type="InterPro" id="IPR041973">
    <property type="entry name" value="KOW_Spt5_1"/>
</dbReference>
<dbReference type="PIRSF" id="PIRSF036945">
    <property type="entry name" value="Spt5"/>
    <property type="match status" value="1"/>
</dbReference>
<dbReference type="FunFam" id="2.30.30.30:FF:000029">
    <property type="entry name" value="Transcription elongation factor SPT5"/>
    <property type="match status" value="1"/>
</dbReference>
<dbReference type="CDD" id="cd06081">
    <property type="entry name" value="KOW_Spt5_1"/>
    <property type="match status" value="1"/>
</dbReference>
<dbReference type="CDD" id="cd06083">
    <property type="entry name" value="KOW_Spt5_3"/>
    <property type="match status" value="1"/>
</dbReference>
<evidence type="ECO:0000313" key="13">
    <source>
        <dbReference type="Proteomes" id="UP000037751"/>
    </source>
</evidence>
<dbReference type="InterPro" id="IPR022581">
    <property type="entry name" value="Spt5_N"/>
</dbReference>
<dbReference type="InterPro" id="IPR057936">
    <property type="entry name" value="KOWx_Spt5"/>
</dbReference>
<dbReference type="GO" id="GO:0006368">
    <property type="term" value="P:transcription elongation by RNA polymerase II"/>
    <property type="evidence" value="ECO:0007669"/>
    <property type="project" value="TreeGrafter"/>
</dbReference>
<dbReference type="GO" id="GO:0032784">
    <property type="term" value="P:regulation of DNA-templated transcription elongation"/>
    <property type="evidence" value="ECO:0007669"/>
    <property type="project" value="InterPro"/>
</dbReference>
<evidence type="ECO:0000313" key="12">
    <source>
        <dbReference type="EMBL" id="KOS13991.1"/>
    </source>
</evidence>
<keyword evidence="4" id="KW-0507">mRNA processing</keyword>
<dbReference type="Gene3D" id="2.30.30.30">
    <property type="match status" value="3"/>
</dbReference>
<name>A0A0M8MUR0_9BASI</name>
<keyword evidence="6 9" id="KW-0539">Nucleus</keyword>
<dbReference type="GO" id="GO:0003746">
    <property type="term" value="F:translation elongation factor activity"/>
    <property type="evidence" value="ECO:0007669"/>
    <property type="project" value="UniProtKB-KW"/>
</dbReference>
<accession>A0A0M8MUR0</accession>
<dbReference type="InterPro" id="IPR036735">
    <property type="entry name" value="NGN_dom_sf"/>
</dbReference>
<dbReference type="InterPro" id="IPR039385">
    <property type="entry name" value="NGN_Euk"/>
</dbReference>
<feature type="compositionally biased region" description="Acidic residues" evidence="10">
    <location>
        <begin position="56"/>
        <end position="112"/>
    </location>
</feature>
<proteinExistence type="inferred from homology"/>
<evidence type="ECO:0000259" key="11">
    <source>
        <dbReference type="SMART" id="SM00739"/>
    </source>
</evidence>
<dbReference type="CDD" id="cd06084">
    <property type="entry name" value="KOW_Spt5_4"/>
    <property type="match status" value="1"/>
</dbReference>
<feature type="domain" description="KOW" evidence="11">
    <location>
        <begin position="483"/>
        <end position="510"/>
    </location>
</feature>
<dbReference type="GeneID" id="28730510"/>
<dbReference type="GO" id="GO:0006397">
    <property type="term" value="P:mRNA processing"/>
    <property type="evidence" value="ECO:0007669"/>
    <property type="project" value="UniProtKB-KW"/>
</dbReference>
<feature type="domain" description="KOW" evidence="11">
    <location>
        <begin position="322"/>
        <end position="349"/>
    </location>
</feature>
<dbReference type="Pfam" id="PF23290">
    <property type="entry name" value="KOW5_SPT5"/>
    <property type="match status" value="1"/>
</dbReference>
<keyword evidence="13" id="KW-1185">Reference proteome</keyword>
<feature type="domain" description="KOW" evidence="11">
    <location>
        <begin position="536"/>
        <end position="563"/>
    </location>
</feature>
<dbReference type="Proteomes" id="UP000037751">
    <property type="component" value="Unassembled WGS sequence"/>
</dbReference>
<dbReference type="Pfam" id="PF23037">
    <property type="entry name" value="KOWx_SPT5"/>
    <property type="match status" value="1"/>
</dbReference>
<comment type="function">
    <text evidence="7 9">The SPT4-SPT5 complex mediates both activation and inhibition of transcription elongation, and plays a role in pre-mRNA processing. This complex seems to be important for the stability of the RNA polymerase II elongation machinery on the chromatin template but not for the inherent ability of this machinery to translocate down the gene.</text>
</comment>
<dbReference type="Pfam" id="PF23291">
    <property type="entry name" value="KOW4_SPT5"/>
    <property type="match status" value="1"/>
</dbReference>
<dbReference type="GO" id="GO:0006357">
    <property type="term" value="P:regulation of transcription by RNA polymerase II"/>
    <property type="evidence" value="ECO:0007669"/>
    <property type="project" value="InterPro"/>
</dbReference>
<comment type="subcellular location">
    <subcellularLocation>
        <location evidence="1 9">Nucleus</location>
    </subcellularLocation>
</comment>
<dbReference type="InterPro" id="IPR041975">
    <property type="entry name" value="KOW_Spt5_2"/>
</dbReference>
<evidence type="ECO:0000256" key="10">
    <source>
        <dbReference type="SAM" id="MobiDB-lite"/>
    </source>
</evidence>
<feature type="domain" description="KOW" evidence="11">
    <location>
        <begin position="1062"/>
        <end position="1089"/>
    </location>
</feature>
<dbReference type="Gene3D" id="3.30.70.940">
    <property type="entry name" value="NusG, N-terminal domain"/>
    <property type="match status" value="1"/>
</dbReference>